<evidence type="ECO:0000256" key="2">
    <source>
        <dbReference type="ARBA" id="ARBA00022485"/>
    </source>
</evidence>
<evidence type="ECO:0000256" key="5">
    <source>
        <dbReference type="ARBA" id="ARBA00022801"/>
    </source>
</evidence>
<dbReference type="AlphaFoldDB" id="A0A7C5SXU3"/>
<name>A0A7C5SXU3_9AQUI</name>
<feature type="binding site" evidence="12">
    <location>
        <position position="200"/>
    </location>
    <ligand>
        <name>[4Fe-4S] cluster</name>
        <dbReference type="ChEBI" id="CHEBI:49883"/>
    </ligand>
</feature>
<feature type="binding site" evidence="12">
    <location>
        <position position="193"/>
    </location>
    <ligand>
        <name>[4Fe-4S] cluster</name>
        <dbReference type="ChEBI" id="CHEBI:49883"/>
    </ligand>
</feature>
<dbReference type="EMBL" id="DSAC01000041">
    <property type="protein sequence ID" value="HHO73665.1"/>
    <property type="molecule type" value="Genomic_DNA"/>
</dbReference>
<keyword evidence="4 12" id="KW-0227">DNA damage</keyword>
<organism evidence="14">
    <name type="scientific">Thermocrinis ruber</name>
    <dbReference type="NCBI Taxonomy" id="75906"/>
    <lineage>
        <taxon>Bacteria</taxon>
        <taxon>Pseudomonadati</taxon>
        <taxon>Aquificota</taxon>
        <taxon>Aquificia</taxon>
        <taxon>Aquificales</taxon>
        <taxon>Aquificaceae</taxon>
        <taxon>Thermocrinis</taxon>
    </lineage>
</organism>
<dbReference type="Gene3D" id="1.10.340.30">
    <property type="entry name" value="Hypothetical protein, domain 2"/>
    <property type="match status" value="1"/>
</dbReference>
<keyword evidence="5 12" id="KW-0378">Hydrolase</keyword>
<evidence type="ECO:0000256" key="12">
    <source>
        <dbReference type="HAMAP-Rule" id="MF_00942"/>
    </source>
</evidence>
<keyword evidence="3 12" id="KW-0479">Metal-binding</keyword>
<accession>A0A7C5SXU3</accession>
<dbReference type="HAMAP" id="MF_00942">
    <property type="entry name" value="Nth"/>
    <property type="match status" value="1"/>
</dbReference>
<evidence type="ECO:0000256" key="11">
    <source>
        <dbReference type="ARBA" id="ARBA00023295"/>
    </source>
</evidence>
<dbReference type="GO" id="GO:0046872">
    <property type="term" value="F:metal ion binding"/>
    <property type="evidence" value="ECO:0007669"/>
    <property type="project" value="UniProtKB-KW"/>
</dbReference>
<dbReference type="InterPro" id="IPR003651">
    <property type="entry name" value="Endonuclease3_FeS-loop_motif"/>
</dbReference>
<dbReference type="GO" id="GO:0006285">
    <property type="term" value="P:base-excision repair, AP site formation"/>
    <property type="evidence" value="ECO:0007669"/>
    <property type="project" value="TreeGrafter"/>
</dbReference>
<dbReference type="InterPro" id="IPR004035">
    <property type="entry name" value="Endouclease-III_FeS-bd_BS"/>
</dbReference>
<comment type="caution">
    <text evidence="14">The sequence shown here is derived from an EMBL/GenBank/DDBJ whole genome shotgun (WGS) entry which is preliminary data.</text>
</comment>
<feature type="domain" description="HhH-GPD" evidence="13">
    <location>
        <begin position="44"/>
        <end position="191"/>
    </location>
</feature>
<dbReference type="FunFam" id="1.10.1670.10:FF:000001">
    <property type="entry name" value="Endonuclease III"/>
    <property type="match status" value="1"/>
</dbReference>
<evidence type="ECO:0000256" key="1">
    <source>
        <dbReference type="ARBA" id="ARBA00008343"/>
    </source>
</evidence>
<dbReference type="CDD" id="cd00056">
    <property type="entry name" value="ENDO3c"/>
    <property type="match status" value="1"/>
</dbReference>
<comment type="cofactor">
    <cofactor evidence="12">
        <name>[4Fe-4S] cluster</name>
        <dbReference type="ChEBI" id="CHEBI:49883"/>
    </cofactor>
    <text evidence="12">Binds 1 [4Fe-4S] cluster.</text>
</comment>
<dbReference type="PANTHER" id="PTHR43286:SF1">
    <property type="entry name" value="ENDONUCLEASE III-LIKE PROTEIN 1"/>
    <property type="match status" value="1"/>
</dbReference>
<dbReference type="Gene3D" id="1.10.1670.10">
    <property type="entry name" value="Helix-hairpin-Helix base-excision DNA repair enzymes (C-terminal)"/>
    <property type="match status" value="1"/>
</dbReference>
<protein>
    <recommendedName>
        <fullName evidence="12">Endonuclease III</fullName>
        <ecNumber evidence="12">4.2.99.18</ecNumber>
    </recommendedName>
    <alternativeName>
        <fullName evidence="12">DNA-(apurinic or apyrimidinic site) lyase</fullName>
    </alternativeName>
</protein>
<dbReference type="SMART" id="SM00478">
    <property type="entry name" value="ENDO3c"/>
    <property type="match status" value="1"/>
</dbReference>
<comment type="similarity">
    <text evidence="1 12">Belongs to the Nth/MutY family.</text>
</comment>
<gene>
    <name evidence="12" type="primary">nth</name>
    <name evidence="14" type="ORF">ENN04_03410</name>
</gene>
<evidence type="ECO:0000313" key="14">
    <source>
        <dbReference type="EMBL" id="HHO73665.1"/>
    </source>
</evidence>
<keyword evidence="7 12" id="KW-0411">Iron-sulfur</keyword>
<dbReference type="InterPro" id="IPR005759">
    <property type="entry name" value="Nth"/>
</dbReference>
<dbReference type="Pfam" id="PF00730">
    <property type="entry name" value="HhH-GPD"/>
    <property type="match status" value="1"/>
</dbReference>
<keyword evidence="2 12" id="KW-0004">4Fe-4S</keyword>
<keyword evidence="8 12" id="KW-0238">DNA-binding</keyword>
<evidence type="ECO:0000256" key="6">
    <source>
        <dbReference type="ARBA" id="ARBA00023004"/>
    </source>
</evidence>
<dbReference type="EC" id="4.2.99.18" evidence="12"/>
<dbReference type="GO" id="GO:0003677">
    <property type="term" value="F:DNA binding"/>
    <property type="evidence" value="ECO:0007669"/>
    <property type="project" value="UniProtKB-UniRule"/>
</dbReference>
<dbReference type="PIRSF" id="PIRSF001435">
    <property type="entry name" value="Nth"/>
    <property type="match status" value="1"/>
</dbReference>
<evidence type="ECO:0000259" key="13">
    <source>
        <dbReference type="SMART" id="SM00478"/>
    </source>
</evidence>
<keyword evidence="11 12" id="KW-0326">Glycosidase</keyword>
<comment type="function">
    <text evidence="12">DNA repair enzyme that has both DNA N-glycosylase activity and AP-lyase activity. The DNA N-glycosylase activity releases various damaged pyrimidines from DNA by cleaving the N-glycosidic bond, leaving an AP (apurinic/apyrimidinic) site. The AP-lyase activity cleaves the phosphodiester bond 3' to the AP site by a beta-elimination, leaving a 3'-terminal unsaturated sugar and a product with a terminal 5'-phosphate.</text>
</comment>
<sequence>MKVEELKKVIEILREEYPKLKAPIEKLKAHKKGDPFRALVCTLLSTRTKDETTAEVCQRLFERVKNWEDLLAIDLKELERLLYPVGFYKNKARYLKELARQIKEEFGGEVPSDLEGLLKLKGVGRKVANIVLVEAFGKPAIGVDTHVHRICNRWKLVNTKTPEETEKALTQILPQEYWMDFNRLLVAFGQTICKPQKPRCDVCPIRDFCNFFKLSQTS</sequence>
<keyword evidence="14" id="KW-0540">Nuclease</keyword>
<dbReference type="InterPro" id="IPR011257">
    <property type="entry name" value="DNA_glycosylase"/>
</dbReference>
<evidence type="ECO:0000256" key="7">
    <source>
        <dbReference type="ARBA" id="ARBA00023014"/>
    </source>
</evidence>
<keyword evidence="14" id="KW-0255">Endonuclease</keyword>
<dbReference type="GO" id="GO:0006289">
    <property type="term" value="P:nucleotide-excision repair"/>
    <property type="evidence" value="ECO:0007669"/>
    <property type="project" value="TreeGrafter"/>
</dbReference>
<evidence type="ECO:0000256" key="10">
    <source>
        <dbReference type="ARBA" id="ARBA00023239"/>
    </source>
</evidence>
<dbReference type="FunFam" id="1.10.340.30:FF:000001">
    <property type="entry name" value="Endonuclease III"/>
    <property type="match status" value="1"/>
</dbReference>
<dbReference type="Pfam" id="PF10576">
    <property type="entry name" value="EndIII_4Fe-2S"/>
    <property type="match status" value="1"/>
</dbReference>
<dbReference type="SMART" id="SM00525">
    <property type="entry name" value="FES"/>
    <property type="match status" value="1"/>
</dbReference>
<keyword evidence="10 12" id="KW-0456">Lyase</keyword>
<dbReference type="InterPro" id="IPR003265">
    <property type="entry name" value="HhH-GPD_domain"/>
</dbReference>
<dbReference type="GO" id="GO:0051539">
    <property type="term" value="F:4 iron, 4 sulfur cluster binding"/>
    <property type="evidence" value="ECO:0007669"/>
    <property type="project" value="UniProtKB-UniRule"/>
</dbReference>
<evidence type="ECO:0000256" key="9">
    <source>
        <dbReference type="ARBA" id="ARBA00023204"/>
    </source>
</evidence>
<proteinExistence type="inferred from homology"/>
<reference evidence="14" key="1">
    <citation type="journal article" date="2020" name="mSystems">
        <title>Genome- and Community-Level Interaction Insights into Carbon Utilization and Element Cycling Functions of Hydrothermarchaeota in Hydrothermal Sediment.</title>
        <authorList>
            <person name="Zhou Z."/>
            <person name="Liu Y."/>
            <person name="Xu W."/>
            <person name="Pan J."/>
            <person name="Luo Z.H."/>
            <person name="Li M."/>
        </authorList>
    </citation>
    <scope>NUCLEOTIDE SEQUENCE [LARGE SCALE GENOMIC DNA]</scope>
    <source>
        <strain evidence="14">SpSt-114</strain>
    </source>
</reference>
<feature type="binding site" evidence="12">
    <location>
        <position position="203"/>
    </location>
    <ligand>
        <name>[4Fe-4S] cluster</name>
        <dbReference type="ChEBI" id="CHEBI:49883"/>
    </ligand>
</feature>
<comment type="catalytic activity">
    <reaction evidence="12">
        <text>2'-deoxyribonucleotide-(2'-deoxyribose 5'-phosphate)-2'-deoxyribonucleotide-DNA = a 3'-end 2'-deoxyribonucleotide-(2,3-dehydro-2,3-deoxyribose 5'-phosphate)-DNA + a 5'-end 5'-phospho-2'-deoxyribonucleoside-DNA + H(+)</text>
        <dbReference type="Rhea" id="RHEA:66592"/>
        <dbReference type="Rhea" id="RHEA-COMP:13180"/>
        <dbReference type="Rhea" id="RHEA-COMP:16897"/>
        <dbReference type="Rhea" id="RHEA-COMP:17067"/>
        <dbReference type="ChEBI" id="CHEBI:15378"/>
        <dbReference type="ChEBI" id="CHEBI:136412"/>
        <dbReference type="ChEBI" id="CHEBI:157695"/>
        <dbReference type="ChEBI" id="CHEBI:167181"/>
        <dbReference type="EC" id="4.2.99.18"/>
    </reaction>
</comment>
<keyword evidence="9 12" id="KW-0234">DNA repair</keyword>
<dbReference type="PROSITE" id="PS00764">
    <property type="entry name" value="ENDONUCLEASE_III_1"/>
    <property type="match status" value="1"/>
</dbReference>
<dbReference type="GO" id="GO:0140078">
    <property type="term" value="F:class I DNA-(apurinic or apyrimidinic site) endonuclease activity"/>
    <property type="evidence" value="ECO:0007669"/>
    <property type="project" value="UniProtKB-EC"/>
</dbReference>
<evidence type="ECO:0000256" key="4">
    <source>
        <dbReference type="ARBA" id="ARBA00022763"/>
    </source>
</evidence>
<evidence type="ECO:0000256" key="8">
    <source>
        <dbReference type="ARBA" id="ARBA00023125"/>
    </source>
</evidence>
<dbReference type="SUPFAM" id="SSF48150">
    <property type="entry name" value="DNA-glycosylase"/>
    <property type="match status" value="1"/>
</dbReference>
<evidence type="ECO:0000256" key="3">
    <source>
        <dbReference type="ARBA" id="ARBA00022723"/>
    </source>
</evidence>
<dbReference type="InterPro" id="IPR023170">
    <property type="entry name" value="HhH_base_excis_C"/>
</dbReference>
<dbReference type="GO" id="GO:0000703">
    <property type="term" value="F:oxidized pyrimidine nucleobase lesion DNA N-glycosylase activity"/>
    <property type="evidence" value="ECO:0007669"/>
    <property type="project" value="TreeGrafter"/>
</dbReference>
<dbReference type="PANTHER" id="PTHR43286">
    <property type="entry name" value="ENDONUCLEASE III-LIKE PROTEIN 1"/>
    <property type="match status" value="1"/>
</dbReference>
<feature type="binding site" evidence="12">
    <location>
        <position position="209"/>
    </location>
    <ligand>
        <name>[4Fe-4S] cluster</name>
        <dbReference type="ChEBI" id="CHEBI:49883"/>
    </ligand>
</feature>
<keyword evidence="6 12" id="KW-0408">Iron</keyword>